<dbReference type="Gene3D" id="1.20.1080.10">
    <property type="entry name" value="Glycerol uptake facilitator protein"/>
    <property type="match status" value="1"/>
</dbReference>
<keyword evidence="3 6" id="KW-1133">Transmembrane helix</keyword>
<sequence>MNNFLSPKEIASYTVDTGIKKVKNSTMNLLLLGILAGAFIAFASQGSNMASYILFSKPETVGLGKALAGAIFGTGLMLVIIAGGELFTGNTLIIAGVLDKKVKLSEMLRNWILVYIGNFIGSLLIAFFIVKSGQLHTGANLLGGVTIKIASYKTSLGFMPAVYLGIMCNWLVCLAVWMSYGAKDIAGKILAIFFPIWLFITSGFEHSVANMYYIPAGILAKSDPALALASGLGLDALSKLSWLNFITKNLIPVTLGNIIGGSLFVGAIYFYTYIKTSKDENTKQPSVKKIQ</sequence>
<evidence type="ECO:0000313" key="8">
    <source>
        <dbReference type="Proteomes" id="UP001314903"/>
    </source>
</evidence>
<dbReference type="InterPro" id="IPR023271">
    <property type="entry name" value="Aquaporin-like"/>
</dbReference>
<dbReference type="PROSITE" id="PS01006">
    <property type="entry name" value="FORMATE_NITRITE_TP_2"/>
    <property type="match status" value="1"/>
</dbReference>
<dbReference type="InterPro" id="IPR000292">
    <property type="entry name" value="For/NO2_transpt"/>
</dbReference>
<gene>
    <name evidence="7" type="ORF">J2Z35_002062</name>
</gene>
<dbReference type="PANTHER" id="PTHR30520:SF6">
    <property type="entry name" value="FORMATE_NITRATE FAMILY TRANSPORTER (EUROFUNG)"/>
    <property type="match status" value="1"/>
</dbReference>
<organism evidence="7 8">
    <name type="scientific">Acetoanaerobium pronyense</name>
    <dbReference type="NCBI Taxonomy" id="1482736"/>
    <lineage>
        <taxon>Bacteria</taxon>
        <taxon>Bacillati</taxon>
        <taxon>Bacillota</taxon>
        <taxon>Clostridia</taxon>
        <taxon>Peptostreptococcales</taxon>
        <taxon>Filifactoraceae</taxon>
        <taxon>Acetoanaerobium</taxon>
    </lineage>
</organism>
<accession>A0ABS4KM83</accession>
<feature type="transmembrane region" description="Helical" evidence="6">
    <location>
        <begin position="110"/>
        <end position="130"/>
    </location>
</feature>
<evidence type="ECO:0000256" key="4">
    <source>
        <dbReference type="ARBA" id="ARBA00023136"/>
    </source>
</evidence>
<evidence type="ECO:0000256" key="6">
    <source>
        <dbReference type="SAM" id="Phobius"/>
    </source>
</evidence>
<comment type="similarity">
    <text evidence="5">Belongs to the FNT transporter (TC 1.A.16) family.</text>
</comment>
<evidence type="ECO:0000256" key="5">
    <source>
        <dbReference type="ARBA" id="ARBA00049660"/>
    </source>
</evidence>
<name>A0ABS4KM83_9FIRM</name>
<keyword evidence="8" id="KW-1185">Reference proteome</keyword>
<feature type="transmembrane region" description="Helical" evidence="6">
    <location>
        <begin position="250"/>
        <end position="274"/>
    </location>
</feature>
<feature type="transmembrane region" description="Helical" evidence="6">
    <location>
        <begin position="161"/>
        <end position="178"/>
    </location>
</feature>
<feature type="transmembrane region" description="Helical" evidence="6">
    <location>
        <begin position="67"/>
        <end position="98"/>
    </location>
</feature>
<feature type="transmembrane region" description="Helical" evidence="6">
    <location>
        <begin position="185"/>
        <end position="204"/>
    </location>
</feature>
<dbReference type="RefSeq" id="WP_209661315.1">
    <property type="nucleotide sequence ID" value="NZ_JAGGLI010000024.1"/>
</dbReference>
<dbReference type="NCBIfam" id="TIGR00790">
    <property type="entry name" value="fnt"/>
    <property type="match status" value="1"/>
</dbReference>
<keyword evidence="4 6" id="KW-0472">Membrane</keyword>
<dbReference type="Proteomes" id="UP001314903">
    <property type="component" value="Unassembled WGS sequence"/>
</dbReference>
<keyword evidence="2 6" id="KW-0812">Transmembrane</keyword>
<dbReference type="EMBL" id="JAGGLI010000024">
    <property type="protein sequence ID" value="MBP2028261.1"/>
    <property type="molecule type" value="Genomic_DNA"/>
</dbReference>
<evidence type="ECO:0000313" key="7">
    <source>
        <dbReference type="EMBL" id="MBP2028261.1"/>
    </source>
</evidence>
<comment type="subcellular location">
    <subcellularLocation>
        <location evidence="1">Membrane</location>
        <topology evidence="1">Multi-pass membrane protein</topology>
    </subcellularLocation>
</comment>
<reference evidence="7 8" key="1">
    <citation type="submission" date="2021-03" db="EMBL/GenBank/DDBJ databases">
        <title>Genomic Encyclopedia of Type Strains, Phase IV (KMG-IV): sequencing the most valuable type-strain genomes for metagenomic binning, comparative biology and taxonomic classification.</title>
        <authorList>
            <person name="Goeker M."/>
        </authorList>
    </citation>
    <scope>NUCLEOTIDE SEQUENCE [LARGE SCALE GENOMIC DNA]</scope>
    <source>
        <strain evidence="7 8">DSM 27512</strain>
    </source>
</reference>
<feature type="transmembrane region" description="Helical" evidence="6">
    <location>
        <begin position="29"/>
        <end position="55"/>
    </location>
</feature>
<dbReference type="PROSITE" id="PS01005">
    <property type="entry name" value="FORMATE_NITRITE_TP_1"/>
    <property type="match status" value="1"/>
</dbReference>
<protein>
    <submittedName>
        <fullName evidence="7">Formate/nitrite transporter</fullName>
    </submittedName>
</protein>
<proteinExistence type="inferred from homology"/>
<evidence type="ECO:0000256" key="2">
    <source>
        <dbReference type="ARBA" id="ARBA00022692"/>
    </source>
</evidence>
<dbReference type="Pfam" id="PF01226">
    <property type="entry name" value="Form_Nir_trans"/>
    <property type="match status" value="1"/>
</dbReference>
<comment type="caution">
    <text evidence="7">The sequence shown here is derived from an EMBL/GenBank/DDBJ whole genome shotgun (WGS) entry which is preliminary data.</text>
</comment>
<dbReference type="InterPro" id="IPR024002">
    <property type="entry name" value="For/NO2_transpt_CS"/>
</dbReference>
<evidence type="ECO:0000256" key="1">
    <source>
        <dbReference type="ARBA" id="ARBA00004141"/>
    </source>
</evidence>
<evidence type="ECO:0000256" key="3">
    <source>
        <dbReference type="ARBA" id="ARBA00022989"/>
    </source>
</evidence>
<dbReference type="PANTHER" id="PTHR30520">
    <property type="entry name" value="FORMATE TRANSPORTER-RELATED"/>
    <property type="match status" value="1"/>
</dbReference>